<dbReference type="PANTHER" id="PTHR43304:SF1">
    <property type="entry name" value="PAC DOMAIN-CONTAINING PROTEIN"/>
    <property type="match status" value="1"/>
</dbReference>
<keyword evidence="4" id="KW-0808">Transferase</keyword>
<evidence type="ECO:0000313" key="10">
    <source>
        <dbReference type="Proteomes" id="UP000671852"/>
    </source>
</evidence>
<keyword evidence="10" id="KW-1185">Reference proteome</keyword>
<comment type="catalytic activity">
    <reaction evidence="1">
        <text>ATP + protein L-histidine = ADP + protein N-phospho-L-histidine.</text>
        <dbReference type="EC" id="2.7.13.3"/>
    </reaction>
</comment>
<evidence type="ECO:0000313" key="9">
    <source>
        <dbReference type="EMBL" id="QSZ43174.1"/>
    </source>
</evidence>
<dbReference type="Gene3D" id="1.10.287.130">
    <property type="match status" value="1"/>
</dbReference>
<dbReference type="Gene3D" id="3.30.565.10">
    <property type="entry name" value="Histidine kinase-like ATPase, C-terminal domain"/>
    <property type="match status" value="1"/>
</dbReference>
<gene>
    <name evidence="9" type="ORF">GJV85_13440</name>
</gene>
<dbReference type="PROSITE" id="PS50109">
    <property type="entry name" value="HIS_KIN"/>
    <property type="match status" value="1"/>
</dbReference>
<dbReference type="PANTHER" id="PTHR43304">
    <property type="entry name" value="PHYTOCHROME-LIKE PROTEIN CPH1"/>
    <property type="match status" value="1"/>
</dbReference>
<dbReference type="SMART" id="SM00387">
    <property type="entry name" value="HATPase_c"/>
    <property type="match status" value="1"/>
</dbReference>
<dbReference type="EC" id="2.7.13.3" evidence="2"/>
<evidence type="ECO:0000256" key="2">
    <source>
        <dbReference type="ARBA" id="ARBA00012438"/>
    </source>
</evidence>
<evidence type="ECO:0000256" key="1">
    <source>
        <dbReference type="ARBA" id="ARBA00000085"/>
    </source>
</evidence>
<evidence type="ECO:0000259" key="7">
    <source>
        <dbReference type="PROSITE" id="PS50112"/>
    </source>
</evidence>
<evidence type="ECO:0000259" key="6">
    <source>
        <dbReference type="PROSITE" id="PS50109"/>
    </source>
</evidence>
<dbReference type="Gene3D" id="3.30.450.20">
    <property type="entry name" value="PAS domain"/>
    <property type="match status" value="3"/>
</dbReference>
<proteinExistence type="predicted"/>
<feature type="domain" description="PAC" evidence="8">
    <location>
        <begin position="344"/>
        <end position="397"/>
    </location>
</feature>
<evidence type="ECO:0000259" key="8">
    <source>
        <dbReference type="PROSITE" id="PS50113"/>
    </source>
</evidence>
<protein>
    <recommendedName>
        <fullName evidence="2">histidine kinase</fullName>
        <ecNumber evidence="2">2.7.13.3</ecNumber>
    </recommendedName>
</protein>
<dbReference type="InterPro" id="IPR036097">
    <property type="entry name" value="HisK_dim/P_sf"/>
</dbReference>
<organism evidence="9 10">
    <name type="scientific">Sulfurimonas aquatica</name>
    <dbReference type="NCBI Taxonomy" id="2672570"/>
    <lineage>
        <taxon>Bacteria</taxon>
        <taxon>Pseudomonadati</taxon>
        <taxon>Campylobacterota</taxon>
        <taxon>Epsilonproteobacteria</taxon>
        <taxon>Campylobacterales</taxon>
        <taxon>Sulfurimonadaceae</taxon>
        <taxon>Sulfurimonas</taxon>
    </lineage>
</organism>
<feature type="domain" description="PAS" evidence="7">
    <location>
        <begin position="270"/>
        <end position="340"/>
    </location>
</feature>
<dbReference type="EMBL" id="CP046073">
    <property type="protein sequence ID" value="QSZ43174.1"/>
    <property type="molecule type" value="Genomic_DNA"/>
</dbReference>
<dbReference type="KEGG" id="saqt:GJV85_13440"/>
<evidence type="ECO:0000256" key="3">
    <source>
        <dbReference type="ARBA" id="ARBA00022553"/>
    </source>
</evidence>
<dbReference type="InterPro" id="IPR003661">
    <property type="entry name" value="HisK_dim/P_dom"/>
</dbReference>
<evidence type="ECO:0000256" key="5">
    <source>
        <dbReference type="ARBA" id="ARBA00022777"/>
    </source>
</evidence>
<name>A0A975B2T0_9BACT</name>
<dbReference type="Pfam" id="PF13426">
    <property type="entry name" value="PAS_9"/>
    <property type="match status" value="3"/>
</dbReference>
<geneLocation type="plasmid" evidence="9 10">
    <name>pSULFM1</name>
</geneLocation>
<accession>A0A975B2T0</accession>
<dbReference type="NCBIfam" id="TIGR00229">
    <property type="entry name" value="sensory_box"/>
    <property type="match status" value="3"/>
</dbReference>
<dbReference type="SMART" id="SM00086">
    <property type="entry name" value="PAC"/>
    <property type="match status" value="2"/>
</dbReference>
<dbReference type="AlphaFoldDB" id="A0A975B2T0"/>
<dbReference type="CDD" id="cd00082">
    <property type="entry name" value="HisKA"/>
    <property type="match status" value="1"/>
</dbReference>
<dbReference type="InterPro" id="IPR005467">
    <property type="entry name" value="His_kinase_dom"/>
</dbReference>
<dbReference type="PROSITE" id="PS50113">
    <property type="entry name" value="PAC"/>
    <property type="match status" value="1"/>
</dbReference>
<dbReference type="InterPro" id="IPR000014">
    <property type="entry name" value="PAS"/>
</dbReference>
<dbReference type="InterPro" id="IPR003594">
    <property type="entry name" value="HATPase_dom"/>
</dbReference>
<dbReference type="InterPro" id="IPR000700">
    <property type="entry name" value="PAS-assoc_C"/>
</dbReference>
<keyword evidence="3" id="KW-0597">Phosphoprotein</keyword>
<reference evidence="9" key="1">
    <citation type="submission" date="2019-11" db="EMBL/GenBank/DDBJ databases">
        <authorList>
            <person name="Kojima H."/>
        </authorList>
    </citation>
    <scope>NUCLEOTIDE SEQUENCE</scope>
    <source>
        <strain evidence="9">H1576</strain>
        <plasmid evidence="9">pSULFM1</plasmid>
    </source>
</reference>
<keyword evidence="9" id="KW-0614">Plasmid</keyword>
<dbReference type="CDD" id="cd00130">
    <property type="entry name" value="PAS"/>
    <property type="match status" value="3"/>
</dbReference>
<evidence type="ECO:0000256" key="4">
    <source>
        <dbReference type="ARBA" id="ARBA00022679"/>
    </source>
</evidence>
<feature type="domain" description="Histidine kinase" evidence="6">
    <location>
        <begin position="417"/>
        <end position="632"/>
    </location>
</feature>
<dbReference type="SUPFAM" id="SSF55785">
    <property type="entry name" value="PYP-like sensor domain (PAS domain)"/>
    <property type="match status" value="3"/>
</dbReference>
<reference evidence="9" key="2">
    <citation type="submission" date="2021-04" db="EMBL/GenBank/DDBJ databases">
        <title>Isolation and characterization of a novel species of the genus Sulfurimonas.</title>
        <authorList>
            <person name="Fukui M."/>
        </authorList>
    </citation>
    <scope>NUCLEOTIDE SEQUENCE</scope>
    <source>
        <strain evidence="9">H1576</strain>
        <plasmid evidence="9">pSULFM1</plasmid>
    </source>
</reference>
<dbReference type="SUPFAM" id="SSF55874">
    <property type="entry name" value="ATPase domain of HSP90 chaperone/DNA topoisomerase II/histidine kinase"/>
    <property type="match status" value="1"/>
</dbReference>
<dbReference type="InterPro" id="IPR001610">
    <property type="entry name" value="PAC"/>
</dbReference>
<dbReference type="PROSITE" id="PS50112">
    <property type="entry name" value="PAS"/>
    <property type="match status" value="2"/>
</dbReference>
<dbReference type="InterPro" id="IPR004358">
    <property type="entry name" value="Sig_transdc_His_kin-like_C"/>
</dbReference>
<dbReference type="InterPro" id="IPR052162">
    <property type="entry name" value="Sensor_kinase/Photoreceptor"/>
</dbReference>
<dbReference type="SUPFAM" id="SSF47384">
    <property type="entry name" value="Homodimeric domain of signal transducing histidine kinase"/>
    <property type="match status" value="1"/>
</dbReference>
<dbReference type="PRINTS" id="PR00344">
    <property type="entry name" value="BCTRLSENSOR"/>
</dbReference>
<feature type="domain" description="PAS" evidence="7">
    <location>
        <begin position="22"/>
        <end position="92"/>
    </location>
</feature>
<dbReference type="InterPro" id="IPR036890">
    <property type="entry name" value="HATPase_C_sf"/>
</dbReference>
<dbReference type="InterPro" id="IPR035965">
    <property type="entry name" value="PAS-like_dom_sf"/>
</dbReference>
<sequence length="638" mass="72207">MNNICGVLLINNKNTKLQLGIGENSYRTFFEDNTAVMLLIDSVTGEIIDANKAAEKYYGYTLNMLLNMNIKEINQLSSESVEKEMKFALSEKKSYFEFEHKLSSGEIRNVDVYSNPIQENNKKYLLSIVHESPEHKKNERLLKEKEAYIRSIFLALPAGVGVVKERVLQEVNDYMCVMTGYAREELLNKNSRMLYPDQETYESVGKEKYKQITKYGIGSVETQLQRKDGTILDVLLSSTPIEPLDISKGVTFTATDITELNQSHSDALKAKEVYRSLLEDINEWVWEVNLEGCFTYSSPRVKDIIGYSPDEVMGKSLFYFIDDGEVDLVKSIFSEIIASKSSFKNIQSTQRHKDTQDVIIETTGRPVFDNDTGELMGYRGTNRDITEHITIEKELKLKDEIMFAQSRQAAMGEMIGMIAHQWRQPITSIAMGANNIIVDSILGNIDKDSLNKLATDIVEQTQHLSKTIDDFRDFFKPNKEHDDVNVCSVIEETLSIIGTSLVNNNIKIIKEFNSQSTISTFSRELLQVYINILKNAKEALLENKIEDAKIIITVTEDENNIITTVCDNGGGVKPELLTKIFEPYFTTKEELNGTGLGLYMSNIIVTKHLKGTLQVKNSDDGACFMLKLPKVRSDNIGT</sequence>
<keyword evidence="5" id="KW-0418">Kinase</keyword>
<dbReference type="Pfam" id="PF02518">
    <property type="entry name" value="HATPase_c"/>
    <property type="match status" value="1"/>
</dbReference>
<dbReference type="SMART" id="SM00091">
    <property type="entry name" value="PAS"/>
    <property type="match status" value="3"/>
</dbReference>
<dbReference type="Proteomes" id="UP000671852">
    <property type="component" value="Plasmid pSULFM1"/>
</dbReference>
<dbReference type="GO" id="GO:0000155">
    <property type="term" value="F:phosphorelay sensor kinase activity"/>
    <property type="evidence" value="ECO:0007669"/>
    <property type="project" value="InterPro"/>
</dbReference>